<dbReference type="EMBL" id="MCFA01000006">
    <property type="protein sequence ID" value="ORY18605.1"/>
    <property type="molecule type" value="Genomic_DNA"/>
</dbReference>
<keyword evidence="3" id="KW-1185">Reference proteome</keyword>
<evidence type="ECO:0000313" key="3">
    <source>
        <dbReference type="Proteomes" id="UP000193144"/>
    </source>
</evidence>
<evidence type="ECO:0000313" key="2">
    <source>
        <dbReference type="EMBL" id="ORY18605.1"/>
    </source>
</evidence>
<name>A0A1Y2A987_9PLEO</name>
<reference evidence="2 3" key="1">
    <citation type="submission" date="2016-07" db="EMBL/GenBank/DDBJ databases">
        <title>Pervasive Adenine N6-methylation of Active Genes in Fungi.</title>
        <authorList>
            <consortium name="DOE Joint Genome Institute"/>
            <person name="Mondo S.J."/>
            <person name="Dannebaum R.O."/>
            <person name="Kuo R.C."/>
            <person name="Labutti K."/>
            <person name="Haridas S."/>
            <person name="Kuo A."/>
            <person name="Salamov A."/>
            <person name="Ahrendt S.R."/>
            <person name="Lipzen A."/>
            <person name="Sullivan W."/>
            <person name="Andreopoulos W.B."/>
            <person name="Clum A."/>
            <person name="Lindquist E."/>
            <person name="Daum C."/>
            <person name="Ramamoorthy G.K."/>
            <person name="Gryganskyi A."/>
            <person name="Culley D."/>
            <person name="Magnuson J.K."/>
            <person name="James T.Y."/>
            <person name="O'Malley M.A."/>
            <person name="Stajich J.E."/>
            <person name="Spatafora J.W."/>
            <person name="Visel A."/>
            <person name="Grigoriev I.V."/>
        </authorList>
    </citation>
    <scope>NUCLEOTIDE SEQUENCE [LARGE SCALE GENOMIC DNA]</scope>
    <source>
        <strain evidence="2 3">CBS 115471</strain>
    </source>
</reference>
<accession>A0A1Y2A987</accession>
<sequence length="219" mass="24738">MSHCDPAFHKSPSPHVTTPIPIPIPIPPSTSLPETPQIRNLNYILRYRNPIRLLLPWRSHHIPRQNSPRPRPIRSDAHDSELLIKDRRCRRPRIYWWVVVQAVVEPGVVGFFKVVEDCDFAWCWGVPGRRAGVASYSSSSSKSPMVSVCRRPEASNGILFWVRDARGCSITPREALMLLQSSNGADSMLGSLRGQRKYVGVVVCLLRVSRIVNIRGAQM</sequence>
<gene>
    <name evidence="2" type="ORF">BCR34DRAFT_582892</name>
</gene>
<proteinExistence type="predicted"/>
<dbReference type="Proteomes" id="UP000193144">
    <property type="component" value="Unassembled WGS sequence"/>
</dbReference>
<comment type="caution">
    <text evidence="2">The sequence shown here is derived from an EMBL/GenBank/DDBJ whole genome shotgun (WGS) entry which is preliminary data.</text>
</comment>
<organism evidence="2 3">
    <name type="scientific">Clohesyomyces aquaticus</name>
    <dbReference type="NCBI Taxonomy" id="1231657"/>
    <lineage>
        <taxon>Eukaryota</taxon>
        <taxon>Fungi</taxon>
        <taxon>Dikarya</taxon>
        <taxon>Ascomycota</taxon>
        <taxon>Pezizomycotina</taxon>
        <taxon>Dothideomycetes</taxon>
        <taxon>Pleosporomycetidae</taxon>
        <taxon>Pleosporales</taxon>
        <taxon>Lindgomycetaceae</taxon>
        <taxon>Clohesyomyces</taxon>
    </lineage>
</organism>
<protein>
    <submittedName>
        <fullName evidence="2">Uncharacterized protein</fullName>
    </submittedName>
</protein>
<feature type="region of interest" description="Disordered" evidence="1">
    <location>
        <begin position="1"/>
        <end position="20"/>
    </location>
</feature>
<evidence type="ECO:0000256" key="1">
    <source>
        <dbReference type="SAM" id="MobiDB-lite"/>
    </source>
</evidence>
<dbReference type="AlphaFoldDB" id="A0A1Y2A987"/>